<dbReference type="Proteomes" id="UP001218188">
    <property type="component" value="Unassembled WGS sequence"/>
</dbReference>
<proteinExistence type="predicted"/>
<sequence length="283" mass="30842">MPSGVSLTSLAYLTNPRQVGKSKVWFFDANMFLRREAGEEGERTVGTCGALRYFNSSDLEFDDEGVYVIHAWVCPIGLSNLSYDVGENANKDLYDFVGDIQWLIPLHKQVLGEEAGEEPTIRLPKINMEYSPYVVLSGLPFNIDKPAAKFDIDIEQYTQTAKGGPMTVFPASCHIVDSPRWGKGTKPVPFPDKYVTASGYLTGVEDVNVPGSAHNRRFNVDVDNVIWLGNAPSATPATPAASSSSAGKRKQVFDSTPSWVKAKTQRTKANADAPSSSPSGSRN</sequence>
<dbReference type="AlphaFoldDB" id="A0AAD6X6C6"/>
<comment type="caution">
    <text evidence="2">The sequence shown here is derived from an EMBL/GenBank/DDBJ whole genome shotgun (WGS) entry which is preliminary data.</text>
</comment>
<evidence type="ECO:0000313" key="3">
    <source>
        <dbReference type="Proteomes" id="UP001218188"/>
    </source>
</evidence>
<name>A0AAD6X6C6_9AGAR</name>
<keyword evidence="3" id="KW-1185">Reference proteome</keyword>
<accession>A0AAD6X6C6</accession>
<dbReference type="EMBL" id="JARJCM010000039">
    <property type="protein sequence ID" value="KAJ7037145.1"/>
    <property type="molecule type" value="Genomic_DNA"/>
</dbReference>
<gene>
    <name evidence="2" type="ORF">C8F04DRAFT_1332779</name>
</gene>
<evidence type="ECO:0000256" key="1">
    <source>
        <dbReference type="SAM" id="MobiDB-lite"/>
    </source>
</evidence>
<feature type="region of interest" description="Disordered" evidence="1">
    <location>
        <begin position="233"/>
        <end position="283"/>
    </location>
</feature>
<evidence type="ECO:0000313" key="2">
    <source>
        <dbReference type="EMBL" id="KAJ7037145.1"/>
    </source>
</evidence>
<reference evidence="2" key="1">
    <citation type="submission" date="2023-03" db="EMBL/GenBank/DDBJ databases">
        <title>Massive genome expansion in bonnet fungi (Mycena s.s.) driven by repeated elements and novel gene families across ecological guilds.</title>
        <authorList>
            <consortium name="Lawrence Berkeley National Laboratory"/>
            <person name="Harder C.B."/>
            <person name="Miyauchi S."/>
            <person name="Viragh M."/>
            <person name="Kuo A."/>
            <person name="Thoen E."/>
            <person name="Andreopoulos B."/>
            <person name="Lu D."/>
            <person name="Skrede I."/>
            <person name="Drula E."/>
            <person name="Henrissat B."/>
            <person name="Morin E."/>
            <person name="Kohler A."/>
            <person name="Barry K."/>
            <person name="LaButti K."/>
            <person name="Morin E."/>
            <person name="Salamov A."/>
            <person name="Lipzen A."/>
            <person name="Mereny Z."/>
            <person name="Hegedus B."/>
            <person name="Baldrian P."/>
            <person name="Stursova M."/>
            <person name="Weitz H."/>
            <person name="Taylor A."/>
            <person name="Grigoriev I.V."/>
            <person name="Nagy L.G."/>
            <person name="Martin F."/>
            <person name="Kauserud H."/>
        </authorList>
    </citation>
    <scope>NUCLEOTIDE SEQUENCE</scope>
    <source>
        <strain evidence="2">CBHHK200</strain>
    </source>
</reference>
<feature type="compositionally biased region" description="Polar residues" evidence="1">
    <location>
        <begin position="273"/>
        <end position="283"/>
    </location>
</feature>
<protein>
    <submittedName>
        <fullName evidence="2">Uncharacterized protein</fullName>
    </submittedName>
</protein>
<organism evidence="2 3">
    <name type="scientific">Mycena alexandri</name>
    <dbReference type="NCBI Taxonomy" id="1745969"/>
    <lineage>
        <taxon>Eukaryota</taxon>
        <taxon>Fungi</taxon>
        <taxon>Dikarya</taxon>
        <taxon>Basidiomycota</taxon>
        <taxon>Agaricomycotina</taxon>
        <taxon>Agaricomycetes</taxon>
        <taxon>Agaricomycetidae</taxon>
        <taxon>Agaricales</taxon>
        <taxon>Marasmiineae</taxon>
        <taxon>Mycenaceae</taxon>
        <taxon>Mycena</taxon>
    </lineage>
</organism>
<feature type="compositionally biased region" description="Low complexity" evidence="1">
    <location>
        <begin position="233"/>
        <end position="246"/>
    </location>
</feature>